<reference evidence="3" key="1">
    <citation type="submission" date="2021-01" db="EMBL/GenBank/DDBJ databases">
        <title>Caligus Genome Assembly.</title>
        <authorList>
            <person name="Gallardo-Escarate C."/>
        </authorList>
    </citation>
    <scope>NUCLEOTIDE SEQUENCE [LARGE SCALE GENOMIC DNA]</scope>
</reference>
<evidence type="ECO:0000256" key="1">
    <source>
        <dbReference type="SAM" id="MobiDB-lite"/>
    </source>
</evidence>
<evidence type="ECO:0000313" key="3">
    <source>
        <dbReference type="Proteomes" id="UP000595437"/>
    </source>
</evidence>
<accession>A0A7T8QU94</accession>
<gene>
    <name evidence="2" type="ORF">FKW44_008436</name>
</gene>
<sequence>MRRAVVYPPTAAVLCSGGGGGSTCPTSTHPETEHHSTVAAGHAMKIPHKLTCMELGRDSHPPHTQEGGPNTTTPSPALASLFTSL</sequence>
<organism evidence="2 3">
    <name type="scientific">Caligus rogercresseyi</name>
    <name type="common">Sea louse</name>
    <dbReference type="NCBI Taxonomy" id="217165"/>
    <lineage>
        <taxon>Eukaryota</taxon>
        <taxon>Metazoa</taxon>
        <taxon>Ecdysozoa</taxon>
        <taxon>Arthropoda</taxon>
        <taxon>Crustacea</taxon>
        <taxon>Multicrustacea</taxon>
        <taxon>Hexanauplia</taxon>
        <taxon>Copepoda</taxon>
        <taxon>Siphonostomatoida</taxon>
        <taxon>Caligidae</taxon>
        <taxon>Caligus</taxon>
    </lineage>
</organism>
<dbReference type="EMBL" id="CP045894">
    <property type="protein sequence ID" value="QQP55294.1"/>
    <property type="molecule type" value="Genomic_DNA"/>
</dbReference>
<protein>
    <submittedName>
        <fullName evidence="2">Uncharacterized protein</fullName>
    </submittedName>
</protein>
<proteinExistence type="predicted"/>
<feature type="region of interest" description="Disordered" evidence="1">
    <location>
        <begin position="17"/>
        <end position="39"/>
    </location>
</feature>
<dbReference type="Proteomes" id="UP000595437">
    <property type="component" value="Chromosome 5"/>
</dbReference>
<feature type="compositionally biased region" description="Polar residues" evidence="1">
    <location>
        <begin position="67"/>
        <end position="85"/>
    </location>
</feature>
<evidence type="ECO:0000313" key="2">
    <source>
        <dbReference type="EMBL" id="QQP55294.1"/>
    </source>
</evidence>
<name>A0A7T8QU94_CALRO</name>
<keyword evidence="3" id="KW-1185">Reference proteome</keyword>
<feature type="region of interest" description="Disordered" evidence="1">
    <location>
        <begin position="54"/>
        <end position="85"/>
    </location>
</feature>
<dbReference type="AlphaFoldDB" id="A0A7T8QU94"/>